<dbReference type="EMBL" id="PVZF01000002">
    <property type="protein sequence ID" value="PRY17212.1"/>
    <property type="molecule type" value="Genomic_DNA"/>
</dbReference>
<dbReference type="PRINTS" id="PR00014">
    <property type="entry name" value="FNTYPEIII"/>
</dbReference>
<keyword evidence="3" id="KW-0119">Carbohydrate metabolism</keyword>
<evidence type="ECO:0000313" key="7">
    <source>
        <dbReference type="EMBL" id="PRY17212.1"/>
    </source>
</evidence>
<comment type="caution">
    <text evidence="7">The sequence shown here is derived from an EMBL/GenBank/DDBJ whole genome shotgun (WGS) entry which is preliminary data.</text>
</comment>
<dbReference type="InterPro" id="IPR003961">
    <property type="entry name" value="FN3_dom"/>
</dbReference>
<dbReference type="GO" id="GO:0004553">
    <property type="term" value="F:hydrolase activity, hydrolyzing O-glycosyl compounds"/>
    <property type="evidence" value="ECO:0007669"/>
    <property type="project" value="InterPro"/>
</dbReference>
<evidence type="ECO:0000256" key="1">
    <source>
        <dbReference type="ARBA" id="ARBA00022737"/>
    </source>
</evidence>
<evidence type="ECO:0000313" key="8">
    <source>
        <dbReference type="Proteomes" id="UP000238083"/>
    </source>
</evidence>
<keyword evidence="1" id="KW-0677">Repeat</keyword>
<keyword evidence="2" id="KW-0326">Glycosidase</keyword>
<feature type="domain" description="Fibronectin type-III" evidence="5">
    <location>
        <begin position="52"/>
        <end position="149"/>
    </location>
</feature>
<dbReference type="PANTHER" id="PTHR13817:SF73">
    <property type="entry name" value="FIBRONECTIN TYPE-III DOMAIN-CONTAINING PROTEIN"/>
    <property type="match status" value="1"/>
</dbReference>
<dbReference type="InterPro" id="IPR013783">
    <property type="entry name" value="Ig-like_fold"/>
</dbReference>
<dbReference type="InterPro" id="IPR050964">
    <property type="entry name" value="Striated_Muscle_Regulatory"/>
</dbReference>
<dbReference type="InterPro" id="IPR036116">
    <property type="entry name" value="FN3_sf"/>
</dbReference>
<dbReference type="GO" id="GO:0000272">
    <property type="term" value="P:polysaccharide catabolic process"/>
    <property type="evidence" value="ECO:0007669"/>
    <property type="project" value="UniProtKB-KW"/>
</dbReference>
<feature type="signal peptide" evidence="4">
    <location>
        <begin position="1"/>
        <end position="37"/>
    </location>
</feature>
<keyword evidence="7" id="KW-0378">Hydrolase</keyword>
<dbReference type="AlphaFoldDB" id="A0A2T0R7U0"/>
<name>A0A2T0R7U0_9ACTN</name>
<reference evidence="7 8" key="1">
    <citation type="submission" date="2018-03" db="EMBL/GenBank/DDBJ databases">
        <title>Genomic Encyclopedia of Archaeal and Bacterial Type Strains, Phase II (KMG-II): from individual species to whole genera.</title>
        <authorList>
            <person name="Goeker M."/>
        </authorList>
    </citation>
    <scope>NUCLEOTIDE SEQUENCE [LARGE SCALE GENOMIC DNA]</scope>
    <source>
        <strain evidence="7 8">DSM 19711</strain>
    </source>
</reference>
<dbReference type="RefSeq" id="WP_170127062.1">
    <property type="nucleotide sequence ID" value="NZ_PVZF01000002.1"/>
</dbReference>
<accession>A0A2T0R7U0</accession>
<feature type="domain" description="Fibronectin type-III" evidence="5">
    <location>
        <begin position="154"/>
        <end position="251"/>
    </location>
</feature>
<dbReference type="PANTHER" id="PTHR13817">
    <property type="entry name" value="TITIN"/>
    <property type="match status" value="1"/>
</dbReference>
<keyword evidence="4" id="KW-0732">Signal</keyword>
<gene>
    <name evidence="7" type="ORF">CLV37_102171</name>
</gene>
<proteinExistence type="predicted"/>
<evidence type="ECO:0000256" key="4">
    <source>
        <dbReference type="SAM" id="SignalP"/>
    </source>
</evidence>
<dbReference type="SUPFAM" id="SSF49265">
    <property type="entry name" value="Fibronectin type III"/>
    <property type="match status" value="1"/>
</dbReference>
<organism evidence="7 8">
    <name type="scientific">Kineococcus rhizosphaerae</name>
    <dbReference type="NCBI Taxonomy" id="559628"/>
    <lineage>
        <taxon>Bacteria</taxon>
        <taxon>Bacillati</taxon>
        <taxon>Actinomycetota</taxon>
        <taxon>Actinomycetes</taxon>
        <taxon>Kineosporiales</taxon>
        <taxon>Kineosporiaceae</taxon>
        <taxon>Kineococcus</taxon>
    </lineage>
</organism>
<dbReference type="CDD" id="cd00063">
    <property type="entry name" value="FN3"/>
    <property type="match status" value="2"/>
</dbReference>
<keyword evidence="8" id="KW-1185">Reference proteome</keyword>
<dbReference type="InterPro" id="IPR013320">
    <property type="entry name" value="ConA-like_dom_sf"/>
</dbReference>
<dbReference type="Pfam" id="PF00722">
    <property type="entry name" value="Glyco_hydro_16"/>
    <property type="match status" value="1"/>
</dbReference>
<dbReference type="PROSITE" id="PS50853">
    <property type="entry name" value="FN3"/>
    <property type="match status" value="2"/>
</dbReference>
<evidence type="ECO:0000259" key="5">
    <source>
        <dbReference type="PROSITE" id="PS50853"/>
    </source>
</evidence>
<sequence>MRARPRSTGPRHRRPQRGLSRLALALAVALAPVTVAAGPPSTAVAAARAVTAPSAPTSVTVTTSGTSATLSWGAPAGTGGAAITGYVVARDGKDSTGYGAWSGTVAATARSATFNQLVPGATYRLSVRAVNSAGAGTSTTVAVTMTSATALASAPTSVTVTPAASGGTATLAWAPPKASGGAAVSGYRVARDGTDSTGTGAWSTTVAATARQQLFGNLVPGRTYTFTVAAVTSLGTGTAAAVTAVVPTPSPSGQPMPVGNLTGWKQVFAEDFTADLPPGGWPGAYSGRFEPYDWGTPDTGKQGVWKTSKVFSAKGGVGDYYLHSENGVPQSAALIPKVGGKNADQVYGRYSVRFRVDPGMAGWSSAWLLWPQDDGDPATSEWPDKGEIDWPEGELDGEIQGFMHYANPAGGQDDFHSGVAFNSGWHTTTTEWTAGQVKFFLDGRLVGTSTRQVPAGPMHWVLQSETAYGKKPTTAGHIQIDWVVQYAPA</sequence>
<dbReference type="Gene3D" id="2.60.120.200">
    <property type="match status" value="1"/>
</dbReference>
<dbReference type="InterPro" id="IPR000757">
    <property type="entry name" value="Beta-glucanase-like"/>
</dbReference>
<evidence type="ECO:0000256" key="2">
    <source>
        <dbReference type="ARBA" id="ARBA00023295"/>
    </source>
</evidence>
<dbReference type="SMART" id="SM00060">
    <property type="entry name" value="FN3"/>
    <property type="match status" value="2"/>
</dbReference>
<protein>
    <submittedName>
        <fullName evidence="7">Glycosyl hydrolase family 16</fullName>
    </submittedName>
</protein>
<dbReference type="Proteomes" id="UP000238083">
    <property type="component" value="Unassembled WGS sequence"/>
</dbReference>
<dbReference type="Gene3D" id="2.60.40.10">
    <property type="entry name" value="Immunoglobulins"/>
    <property type="match status" value="2"/>
</dbReference>
<evidence type="ECO:0000256" key="3">
    <source>
        <dbReference type="ARBA" id="ARBA00023326"/>
    </source>
</evidence>
<dbReference type="SUPFAM" id="SSF49899">
    <property type="entry name" value="Concanavalin A-like lectins/glucanases"/>
    <property type="match status" value="2"/>
</dbReference>
<keyword evidence="3" id="KW-0624">Polysaccharide degradation</keyword>
<evidence type="ECO:0000259" key="6">
    <source>
        <dbReference type="PROSITE" id="PS51762"/>
    </source>
</evidence>
<feature type="domain" description="GH16" evidence="6">
    <location>
        <begin position="249"/>
        <end position="489"/>
    </location>
</feature>
<dbReference type="CDD" id="cd00413">
    <property type="entry name" value="Glyco_hydrolase_16"/>
    <property type="match status" value="1"/>
</dbReference>
<dbReference type="PROSITE" id="PS51762">
    <property type="entry name" value="GH16_2"/>
    <property type="match status" value="1"/>
</dbReference>
<dbReference type="Pfam" id="PF00041">
    <property type="entry name" value="fn3"/>
    <property type="match status" value="2"/>
</dbReference>
<feature type="chain" id="PRO_5038753032" evidence="4">
    <location>
        <begin position="38"/>
        <end position="489"/>
    </location>
</feature>